<dbReference type="STRING" id="4540.A0A3L6QYC8"/>
<dbReference type="PROSITE" id="PS51257">
    <property type="entry name" value="PROKAR_LIPOPROTEIN"/>
    <property type="match status" value="1"/>
</dbReference>
<proteinExistence type="predicted"/>
<dbReference type="EMBL" id="PQIB02000010">
    <property type="protein sequence ID" value="RLM91766.1"/>
    <property type="molecule type" value="Genomic_DNA"/>
</dbReference>
<organism evidence="1 2">
    <name type="scientific">Panicum miliaceum</name>
    <name type="common">Proso millet</name>
    <name type="synonym">Broomcorn millet</name>
    <dbReference type="NCBI Taxonomy" id="4540"/>
    <lineage>
        <taxon>Eukaryota</taxon>
        <taxon>Viridiplantae</taxon>
        <taxon>Streptophyta</taxon>
        <taxon>Embryophyta</taxon>
        <taxon>Tracheophyta</taxon>
        <taxon>Spermatophyta</taxon>
        <taxon>Magnoliopsida</taxon>
        <taxon>Liliopsida</taxon>
        <taxon>Poales</taxon>
        <taxon>Poaceae</taxon>
        <taxon>PACMAD clade</taxon>
        <taxon>Panicoideae</taxon>
        <taxon>Panicodae</taxon>
        <taxon>Paniceae</taxon>
        <taxon>Panicinae</taxon>
        <taxon>Panicum</taxon>
        <taxon>Panicum sect. Panicum</taxon>
    </lineage>
</organism>
<name>A0A3L6QYC8_PANMI</name>
<evidence type="ECO:0000313" key="1">
    <source>
        <dbReference type="EMBL" id="RLM91766.1"/>
    </source>
</evidence>
<accession>A0A3L6QYC8</accession>
<dbReference type="AlphaFoldDB" id="A0A3L6QYC8"/>
<protein>
    <submittedName>
        <fullName evidence="1">Uncharacterized protein</fullName>
    </submittedName>
</protein>
<comment type="caution">
    <text evidence="1">The sequence shown here is derived from an EMBL/GenBank/DDBJ whole genome shotgun (WGS) entry which is preliminary data.</text>
</comment>
<dbReference type="Proteomes" id="UP000275267">
    <property type="component" value="Unassembled WGS sequence"/>
</dbReference>
<dbReference type="OrthoDB" id="708859at2759"/>
<reference evidence="2" key="1">
    <citation type="journal article" date="2019" name="Nat. Commun.">
        <title>The genome of broomcorn millet.</title>
        <authorList>
            <person name="Zou C."/>
            <person name="Miki D."/>
            <person name="Li D."/>
            <person name="Tang Q."/>
            <person name="Xiao L."/>
            <person name="Rajput S."/>
            <person name="Deng P."/>
            <person name="Jia W."/>
            <person name="Huang R."/>
            <person name="Zhang M."/>
            <person name="Sun Y."/>
            <person name="Hu J."/>
            <person name="Fu X."/>
            <person name="Schnable P.S."/>
            <person name="Li F."/>
            <person name="Zhang H."/>
            <person name="Feng B."/>
            <person name="Zhu X."/>
            <person name="Liu R."/>
            <person name="Schnable J.C."/>
            <person name="Zhu J.-K."/>
            <person name="Zhang H."/>
        </authorList>
    </citation>
    <scope>NUCLEOTIDE SEQUENCE [LARGE SCALE GENOMIC DNA]</scope>
</reference>
<gene>
    <name evidence="1" type="ORF">C2845_PM08G13950</name>
</gene>
<keyword evidence="2" id="KW-1185">Reference proteome</keyword>
<sequence length="150" mass="16449">MGKKKIKSSSGIWSAVASWFACFGSANKAADSGRPGSARYDPAAGMVAAAKHFSITDYSESPKKLYKNPESADAGQKIMKEPELIAPQNERNDQGSSFKEMASKEEYEQLPPYMKSPASWEDGKLPIEVVASRGWTVIIFDKRGFRGFSD</sequence>
<evidence type="ECO:0000313" key="2">
    <source>
        <dbReference type="Proteomes" id="UP000275267"/>
    </source>
</evidence>